<dbReference type="EMBL" id="JAAWVT010000003">
    <property type="protein sequence ID" value="NKG20650.1"/>
    <property type="molecule type" value="Genomic_DNA"/>
</dbReference>
<reference evidence="1 2" key="1">
    <citation type="submission" date="2020-04" db="EMBL/GenBank/DDBJ databases">
        <title>Paeniglutamicibacter sp. ANT13_2, a novel actinomycete isolated from sediment in Antarctica.</title>
        <authorList>
            <person name="Sakdapetsiri C."/>
            <person name="Pinyakong O."/>
        </authorList>
    </citation>
    <scope>NUCLEOTIDE SEQUENCE [LARGE SCALE GENOMIC DNA]</scope>
    <source>
        <strain evidence="1 2">ANT13_2</strain>
    </source>
</reference>
<accession>A0ABX1G335</accession>
<comment type="caution">
    <text evidence="1">The sequence shown here is derived from an EMBL/GenBank/DDBJ whole genome shotgun (WGS) entry which is preliminary data.</text>
</comment>
<protein>
    <submittedName>
        <fullName evidence="1">Uncharacterized protein</fullName>
    </submittedName>
</protein>
<gene>
    <name evidence="1" type="ORF">HED64_08015</name>
</gene>
<name>A0ABX1G335_9MICC</name>
<dbReference type="RefSeq" id="WP_168151531.1">
    <property type="nucleotide sequence ID" value="NZ_JAAWVT010000003.1"/>
</dbReference>
<proteinExistence type="predicted"/>
<evidence type="ECO:0000313" key="2">
    <source>
        <dbReference type="Proteomes" id="UP000746595"/>
    </source>
</evidence>
<keyword evidence="2" id="KW-1185">Reference proteome</keyword>
<sequence>MKTSMIAESFLRHEPADGSPPHLVSIQRDPSRAAGVDGTLGSVQLRYHSLQLIPVECIDELPGIWHALLDTVEGFLTDGRATVPYPCIEAEFTLESSGSRTKFTAGKVRHIVEAGELVNGILDGAMEYFDFVSGTQDAAMTRIGRLRERANAAGLCA</sequence>
<evidence type="ECO:0000313" key="1">
    <source>
        <dbReference type="EMBL" id="NKG20650.1"/>
    </source>
</evidence>
<dbReference type="Proteomes" id="UP000746595">
    <property type="component" value="Unassembled WGS sequence"/>
</dbReference>
<organism evidence="1 2">
    <name type="scientific">Paeniglutamicibacter terrestris</name>
    <dbReference type="NCBI Taxonomy" id="2723403"/>
    <lineage>
        <taxon>Bacteria</taxon>
        <taxon>Bacillati</taxon>
        <taxon>Actinomycetota</taxon>
        <taxon>Actinomycetes</taxon>
        <taxon>Micrococcales</taxon>
        <taxon>Micrococcaceae</taxon>
        <taxon>Paeniglutamicibacter</taxon>
    </lineage>
</organism>